<dbReference type="EnsemblBacteria" id="ACO81151">
    <property type="protein sequence ID" value="ACO81151"/>
    <property type="gene ID" value="Avin_50630"/>
</dbReference>
<dbReference type="InterPro" id="IPR000700">
    <property type="entry name" value="PAS-assoc_C"/>
</dbReference>
<feature type="domain" description="PAS" evidence="23">
    <location>
        <begin position="150"/>
        <end position="223"/>
    </location>
</feature>
<dbReference type="SMART" id="SM00073">
    <property type="entry name" value="HPT"/>
    <property type="match status" value="1"/>
</dbReference>
<keyword evidence="10" id="KW-0067">ATP-binding</keyword>
<dbReference type="EC" id="2.7.13.3" evidence="3"/>
<dbReference type="SUPFAM" id="SSF52172">
    <property type="entry name" value="CheY-like"/>
    <property type="match status" value="2"/>
</dbReference>
<keyword evidence="11 20" id="KW-1133">Transmembrane helix</keyword>
<dbReference type="InterPro" id="IPR013656">
    <property type="entry name" value="PAS_4"/>
</dbReference>
<feature type="domain" description="Response regulatory" evidence="22">
    <location>
        <begin position="686"/>
        <end position="801"/>
    </location>
</feature>
<dbReference type="HOGENOM" id="CLU_294358_0_0_6"/>
<dbReference type="InterPro" id="IPR001789">
    <property type="entry name" value="Sig_transdc_resp-reg_receiver"/>
</dbReference>
<evidence type="ECO:0000259" key="24">
    <source>
        <dbReference type="PROSITE" id="PS50113"/>
    </source>
</evidence>
<dbReference type="OrthoDB" id="9810730at2"/>
<dbReference type="AlphaFoldDB" id="C1DLF8"/>
<evidence type="ECO:0000256" key="13">
    <source>
        <dbReference type="ARBA" id="ARBA00023136"/>
    </source>
</evidence>
<dbReference type="InterPro" id="IPR035965">
    <property type="entry name" value="PAS-like_dom_sf"/>
</dbReference>
<evidence type="ECO:0000256" key="9">
    <source>
        <dbReference type="ARBA" id="ARBA00022777"/>
    </source>
</evidence>
<dbReference type="STRING" id="322710.Avin_50630"/>
<dbReference type="InterPro" id="IPR008207">
    <property type="entry name" value="Sig_transdc_His_kin_Hpt_dom"/>
</dbReference>
<feature type="transmembrane region" description="Helical" evidence="20">
    <location>
        <begin position="26"/>
        <end position="44"/>
    </location>
</feature>
<feature type="domain" description="PAC" evidence="24">
    <location>
        <begin position="226"/>
        <end position="278"/>
    </location>
</feature>
<organism evidence="26 27">
    <name type="scientific">Azotobacter vinelandii (strain DJ / ATCC BAA-1303)</name>
    <dbReference type="NCBI Taxonomy" id="322710"/>
    <lineage>
        <taxon>Bacteria</taxon>
        <taxon>Pseudomonadati</taxon>
        <taxon>Pseudomonadota</taxon>
        <taxon>Gammaproteobacteria</taxon>
        <taxon>Pseudomonadales</taxon>
        <taxon>Pseudomonadaceae</taxon>
        <taxon>Azotobacter</taxon>
    </lineage>
</organism>
<dbReference type="SUPFAM" id="SSF47384">
    <property type="entry name" value="Homodimeric domain of signal transducing histidine kinase"/>
    <property type="match status" value="1"/>
</dbReference>
<dbReference type="InterPro" id="IPR011006">
    <property type="entry name" value="CheY-like_superfamily"/>
</dbReference>
<dbReference type="PRINTS" id="PR00344">
    <property type="entry name" value="BCTRLSENSOR"/>
</dbReference>
<dbReference type="FunFam" id="1.10.287.130:FF:000002">
    <property type="entry name" value="Two-component osmosensing histidine kinase"/>
    <property type="match status" value="1"/>
</dbReference>
<dbReference type="PROSITE" id="PS50894">
    <property type="entry name" value="HPT"/>
    <property type="match status" value="1"/>
</dbReference>
<comment type="subunit">
    <text evidence="14">At low DSF concentrations, interacts with RpfF.</text>
</comment>
<feature type="coiled-coil region" evidence="18">
    <location>
        <begin position="269"/>
        <end position="296"/>
    </location>
</feature>
<evidence type="ECO:0000256" key="3">
    <source>
        <dbReference type="ARBA" id="ARBA00012438"/>
    </source>
</evidence>
<sequence>MDLPGKTTGTDAKIPGANVKLGKPSTLASLLAVLLLLFSSLNAVRTVLLAQERREVLQALAHGVGSPATTGDGRDPEAFQAGEDIARGKALERLAARLERLDGQVDSAMRIVAATLLPGLLLAAFALHGRHRRRSPRDQPRTPPEQAGSDESELQRVLFDSIPFPLFVKDREARYIRFNRAFLNNFRVRAEELTGKTILDFLELPAEERSRYQAASERLLREGGLFSTERRIRYADGREHPSIYTLAGYPGGDGRPAGLLGMLIDISAQKASERALAEAKELAEEATRMKSDFLANMSHEIRTPMNVIMGMTQLALDSGLDERQRNFVEKAHDAARSLLGIINDILDFSKIEAGKMRFEQVDFQLESVTDHLADLSVLKAQEKGLELLFDIATDVPTALIGDPLRLGQVLSNLLDNAIKFTSRGEITLRIRKECEDERGVRLRFEVRDTGIGLNETQRRKLFRAFTQADSSTSRQYGGTGLGLAICKHLVAMMDGEIGVDSSPGVGSTFHFDARFERQANQRELLADSADLLGMRVLVVDDNASALEIFAGMLSALRFAVTTADNAPQAIRLLERAQQEDNPYRLVIMDWLMPGMDGVQAVGAIRAAPRIAETPLFVMVTSYGRDELLERLGKVPVEGLLVKPVTPSSLLDGILDACSRRMRTAPNSRKALESEAEQAREALRGVHLLLVEDNPVNQEMAMELLATAGIRVDVANDGAEAVGKVMAHAYDGVLMDCQMPVMDGFEATRRIRRAGLVDLPILAMTASTMAGDRERCLAAGMHAYIAKPIDVAQLFVTLRHWVGSGRPLALPAPLAIGGSVPTASANTALERAGALRRLGGNRALLDRLLARFAATQADAAARLGAALAAGDREGARRIAHTLKGLAGNIGATELATQAATLEQCLGQNRQPPAETLDDLERTLGALCASIAAPAAGNPAPIVAETPQELSALDEGLRTLEALLRDDDADAVAQLRALGPRLAARGLGERAGELQALVARYDFEAALASLAAIRRNLAPRDAEAAGPQRPRR</sequence>
<dbReference type="GO" id="GO:0005524">
    <property type="term" value="F:ATP binding"/>
    <property type="evidence" value="ECO:0007669"/>
    <property type="project" value="UniProtKB-KW"/>
</dbReference>
<dbReference type="SUPFAM" id="SSF47226">
    <property type="entry name" value="Histidine-containing phosphotransfer domain, HPT domain"/>
    <property type="match status" value="1"/>
</dbReference>
<feature type="modified residue" description="4-aspartylphosphate" evidence="17">
    <location>
        <position position="735"/>
    </location>
</feature>
<keyword evidence="8" id="KW-0547">Nucleotide-binding</keyword>
<dbReference type="SUPFAM" id="SSF55874">
    <property type="entry name" value="ATPase domain of HSP90 chaperone/DNA topoisomerase II/histidine kinase"/>
    <property type="match status" value="1"/>
</dbReference>
<dbReference type="eggNOG" id="COG0784">
    <property type="taxonomic scope" value="Bacteria"/>
</dbReference>
<dbReference type="Pfam" id="PF08448">
    <property type="entry name" value="PAS_4"/>
    <property type="match status" value="1"/>
</dbReference>
<dbReference type="InterPro" id="IPR005467">
    <property type="entry name" value="His_kinase_dom"/>
</dbReference>
<name>C1DLF8_AZOVD</name>
<evidence type="ECO:0000256" key="15">
    <source>
        <dbReference type="ARBA" id="ARBA00068150"/>
    </source>
</evidence>
<evidence type="ECO:0000256" key="19">
    <source>
        <dbReference type="SAM" id="MobiDB-lite"/>
    </source>
</evidence>
<evidence type="ECO:0000313" key="27">
    <source>
        <dbReference type="Proteomes" id="UP000002424"/>
    </source>
</evidence>
<dbReference type="Gene3D" id="1.20.120.160">
    <property type="entry name" value="HPT domain"/>
    <property type="match status" value="1"/>
</dbReference>
<evidence type="ECO:0000256" key="11">
    <source>
        <dbReference type="ARBA" id="ARBA00022989"/>
    </source>
</evidence>
<dbReference type="InterPro" id="IPR036097">
    <property type="entry name" value="HisK_dim/P_sf"/>
</dbReference>
<comment type="subcellular location">
    <subcellularLocation>
        <location evidence="2">Cell membrane</location>
        <topology evidence="2">Multi-pass membrane protein</topology>
    </subcellularLocation>
</comment>
<dbReference type="FunFam" id="3.30.565.10:FF:000010">
    <property type="entry name" value="Sensor histidine kinase RcsC"/>
    <property type="match status" value="1"/>
</dbReference>
<evidence type="ECO:0000256" key="6">
    <source>
        <dbReference type="ARBA" id="ARBA00022679"/>
    </source>
</evidence>
<gene>
    <name evidence="26" type="ordered locus">Avin_50630</name>
</gene>
<dbReference type="PROSITE" id="PS50109">
    <property type="entry name" value="HIS_KIN"/>
    <property type="match status" value="1"/>
</dbReference>
<dbReference type="Pfam" id="PF00512">
    <property type="entry name" value="HisKA"/>
    <property type="match status" value="1"/>
</dbReference>
<feature type="modified residue" description="4-aspartylphosphate" evidence="17">
    <location>
        <position position="589"/>
    </location>
</feature>
<dbReference type="Gene3D" id="3.30.565.10">
    <property type="entry name" value="Histidine kinase-like ATPase, C-terminal domain"/>
    <property type="match status" value="1"/>
</dbReference>
<dbReference type="Gene3D" id="3.30.450.20">
    <property type="entry name" value="PAS domain"/>
    <property type="match status" value="1"/>
</dbReference>
<evidence type="ECO:0000256" key="16">
    <source>
        <dbReference type="PROSITE-ProRule" id="PRU00110"/>
    </source>
</evidence>
<protein>
    <recommendedName>
        <fullName evidence="15">Sensory/regulatory protein RpfC</fullName>
        <ecNumber evidence="3">2.7.13.3</ecNumber>
    </recommendedName>
</protein>
<keyword evidence="13 20" id="KW-0472">Membrane</keyword>
<keyword evidence="18" id="KW-0175">Coiled coil</keyword>
<feature type="domain" description="HPt" evidence="25">
    <location>
        <begin position="840"/>
        <end position="932"/>
    </location>
</feature>
<evidence type="ECO:0000256" key="18">
    <source>
        <dbReference type="SAM" id="Coils"/>
    </source>
</evidence>
<keyword evidence="7 20" id="KW-0812">Transmembrane</keyword>
<evidence type="ECO:0000256" key="7">
    <source>
        <dbReference type="ARBA" id="ARBA00022692"/>
    </source>
</evidence>
<dbReference type="CDD" id="cd17546">
    <property type="entry name" value="REC_hyHK_CKI1_RcsC-like"/>
    <property type="match status" value="2"/>
</dbReference>
<comment type="catalytic activity">
    <reaction evidence="1">
        <text>ATP + protein L-histidine = ADP + protein N-phospho-L-histidine.</text>
        <dbReference type="EC" id="2.7.13.3"/>
    </reaction>
</comment>
<evidence type="ECO:0000256" key="8">
    <source>
        <dbReference type="ARBA" id="ARBA00022741"/>
    </source>
</evidence>
<keyword evidence="9 26" id="KW-0418">Kinase</keyword>
<feature type="domain" description="Response regulatory" evidence="22">
    <location>
        <begin position="535"/>
        <end position="657"/>
    </location>
</feature>
<dbReference type="CDD" id="cd16922">
    <property type="entry name" value="HATPase_EvgS-ArcB-TorS-like"/>
    <property type="match status" value="1"/>
</dbReference>
<evidence type="ECO:0000256" key="14">
    <source>
        <dbReference type="ARBA" id="ARBA00064003"/>
    </source>
</evidence>
<dbReference type="InterPro" id="IPR003661">
    <property type="entry name" value="HisK_dim/P_dom"/>
</dbReference>
<feature type="modified residue" description="Phosphohistidine" evidence="16">
    <location>
        <position position="879"/>
    </location>
</feature>
<dbReference type="eggNOG" id="COG2198">
    <property type="taxonomic scope" value="Bacteria"/>
</dbReference>
<keyword evidence="6" id="KW-0808">Transferase</keyword>
<evidence type="ECO:0000256" key="4">
    <source>
        <dbReference type="ARBA" id="ARBA00022475"/>
    </source>
</evidence>
<dbReference type="PANTHER" id="PTHR45339:SF1">
    <property type="entry name" value="HYBRID SIGNAL TRANSDUCTION HISTIDINE KINASE J"/>
    <property type="match status" value="1"/>
</dbReference>
<dbReference type="SMART" id="SM00091">
    <property type="entry name" value="PAS"/>
    <property type="match status" value="1"/>
</dbReference>
<accession>C1DLF8</accession>
<dbReference type="CDD" id="cd00130">
    <property type="entry name" value="PAS"/>
    <property type="match status" value="1"/>
</dbReference>
<dbReference type="Pfam" id="PF01627">
    <property type="entry name" value="Hpt"/>
    <property type="match status" value="1"/>
</dbReference>
<dbReference type="PROSITE" id="PS50112">
    <property type="entry name" value="PAS"/>
    <property type="match status" value="1"/>
</dbReference>
<dbReference type="InterPro" id="IPR003594">
    <property type="entry name" value="HATPase_dom"/>
</dbReference>
<dbReference type="PROSITE" id="PS50110">
    <property type="entry name" value="RESPONSE_REGULATORY"/>
    <property type="match status" value="2"/>
</dbReference>
<dbReference type="eggNOG" id="COG0642">
    <property type="taxonomic scope" value="Bacteria"/>
</dbReference>
<dbReference type="KEGG" id="avn:Avin_50630"/>
<dbReference type="CDD" id="cd00082">
    <property type="entry name" value="HisKA"/>
    <property type="match status" value="1"/>
</dbReference>
<keyword evidence="12" id="KW-0902">Two-component regulatory system</keyword>
<dbReference type="InterPro" id="IPR004358">
    <property type="entry name" value="Sig_transdc_His_kin-like_C"/>
</dbReference>
<dbReference type="SUPFAM" id="SSF55785">
    <property type="entry name" value="PYP-like sensor domain (PAS domain)"/>
    <property type="match status" value="1"/>
</dbReference>
<keyword evidence="27" id="KW-1185">Reference proteome</keyword>
<evidence type="ECO:0000256" key="2">
    <source>
        <dbReference type="ARBA" id="ARBA00004651"/>
    </source>
</evidence>
<dbReference type="InterPro" id="IPR036641">
    <property type="entry name" value="HPT_dom_sf"/>
</dbReference>
<evidence type="ECO:0000259" key="21">
    <source>
        <dbReference type="PROSITE" id="PS50109"/>
    </source>
</evidence>
<dbReference type="PROSITE" id="PS50113">
    <property type="entry name" value="PAC"/>
    <property type="match status" value="1"/>
</dbReference>
<dbReference type="SMART" id="SM00387">
    <property type="entry name" value="HATPase_c"/>
    <property type="match status" value="1"/>
</dbReference>
<dbReference type="NCBIfam" id="TIGR00229">
    <property type="entry name" value="sensory_box"/>
    <property type="match status" value="1"/>
</dbReference>
<reference evidence="26 27" key="1">
    <citation type="journal article" date="2009" name="J. Bacteriol.">
        <title>Genome sequence of Azotobacter vinelandii, an obligate aerobe specialized to support diverse anaerobic metabolic processes.</title>
        <authorList>
            <person name="Setubal J.C."/>
            <person name="dos Santos P."/>
            <person name="Goldman B.S."/>
            <person name="Ertesvag H."/>
            <person name="Espin G."/>
            <person name="Rubio L.M."/>
            <person name="Valla S."/>
            <person name="Almeida N.F."/>
            <person name="Balasubramanian D."/>
            <person name="Cromes L."/>
            <person name="Curatti L."/>
            <person name="Du Z."/>
            <person name="Godsy E."/>
            <person name="Goodner B."/>
            <person name="Hellner-Burris K."/>
            <person name="Hernandez J.A."/>
            <person name="Houmiel K."/>
            <person name="Imperial J."/>
            <person name="Kennedy C."/>
            <person name="Larson T.J."/>
            <person name="Latreille P."/>
            <person name="Ligon L.S."/>
            <person name="Lu J."/>
            <person name="Maerk M."/>
            <person name="Miller N.M."/>
            <person name="Norton S."/>
            <person name="O'Carroll I.P."/>
            <person name="Paulsen I."/>
            <person name="Raulfs E.C."/>
            <person name="Roemer R."/>
            <person name="Rosser J."/>
            <person name="Segura D."/>
            <person name="Slater S."/>
            <person name="Stricklin S.L."/>
            <person name="Studholme D.J."/>
            <person name="Sun J."/>
            <person name="Viana C.J."/>
            <person name="Wallin E."/>
            <person name="Wang B."/>
            <person name="Wheeler C."/>
            <person name="Zhu H."/>
            <person name="Dean D.R."/>
            <person name="Dixon R."/>
            <person name="Wood D."/>
        </authorList>
    </citation>
    <scope>NUCLEOTIDE SEQUENCE [LARGE SCALE GENOMIC DNA]</scope>
    <source>
        <strain evidence="27">DJ / ATCC BAA-1303</strain>
    </source>
</reference>
<feature type="domain" description="Histidine kinase" evidence="21">
    <location>
        <begin position="296"/>
        <end position="517"/>
    </location>
</feature>
<dbReference type="Gene3D" id="3.40.50.2300">
    <property type="match status" value="2"/>
</dbReference>
<dbReference type="Proteomes" id="UP000002424">
    <property type="component" value="Chromosome"/>
</dbReference>
<dbReference type="EMBL" id="CP001157">
    <property type="protein sequence ID" value="ACO81151.1"/>
    <property type="molecule type" value="Genomic_DNA"/>
</dbReference>
<dbReference type="Pfam" id="PF02518">
    <property type="entry name" value="HATPase_c"/>
    <property type="match status" value="1"/>
</dbReference>
<feature type="region of interest" description="Disordered" evidence="19">
    <location>
        <begin position="131"/>
        <end position="152"/>
    </location>
</feature>
<dbReference type="SMART" id="SM00388">
    <property type="entry name" value="HisKA"/>
    <property type="match status" value="1"/>
</dbReference>
<dbReference type="GO" id="GO:0005886">
    <property type="term" value="C:plasma membrane"/>
    <property type="evidence" value="ECO:0007669"/>
    <property type="project" value="UniProtKB-SubCell"/>
</dbReference>
<dbReference type="SMART" id="SM00448">
    <property type="entry name" value="REC"/>
    <property type="match status" value="2"/>
</dbReference>
<evidence type="ECO:0000259" key="22">
    <source>
        <dbReference type="PROSITE" id="PS50110"/>
    </source>
</evidence>
<evidence type="ECO:0000256" key="17">
    <source>
        <dbReference type="PROSITE-ProRule" id="PRU00169"/>
    </source>
</evidence>
<evidence type="ECO:0000259" key="25">
    <source>
        <dbReference type="PROSITE" id="PS50894"/>
    </source>
</evidence>
<dbReference type="PANTHER" id="PTHR45339">
    <property type="entry name" value="HYBRID SIGNAL TRANSDUCTION HISTIDINE KINASE J"/>
    <property type="match status" value="1"/>
</dbReference>
<dbReference type="GO" id="GO:0000155">
    <property type="term" value="F:phosphorelay sensor kinase activity"/>
    <property type="evidence" value="ECO:0007669"/>
    <property type="project" value="InterPro"/>
</dbReference>
<evidence type="ECO:0000256" key="12">
    <source>
        <dbReference type="ARBA" id="ARBA00023012"/>
    </source>
</evidence>
<dbReference type="Gene3D" id="1.10.287.130">
    <property type="match status" value="1"/>
</dbReference>
<dbReference type="InterPro" id="IPR036890">
    <property type="entry name" value="HATPase_C_sf"/>
</dbReference>
<keyword evidence="4" id="KW-1003">Cell membrane</keyword>
<evidence type="ECO:0000256" key="20">
    <source>
        <dbReference type="SAM" id="Phobius"/>
    </source>
</evidence>
<evidence type="ECO:0000256" key="1">
    <source>
        <dbReference type="ARBA" id="ARBA00000085"/>
    </source>
</evidence>
<evidence type="ECO:0000313" key="26">
    <source>
        <dbReference type="EMBL" id="ACO81151.1"/>
    </source>
</evidence>
<dbReference type="CDD" id="cd00088">
    <property type="entry name" value="HPT"/>
    <property type="match status" value="1"/>
</dbReference>
<evidence type="ECO:0000256" key="10">
    <source>
        <dbReference type="ARBA" id="ARBA00022840"/>
    </source>
</evidence>
<dbReference type="InterPro" id="IPR000014">
    <property type="entry name" value="PAS"/>
</dbReference>
<proteinExistence type="predicted"/>
<evidence type="ECO:0000256" key="5">
    <source>
        <dbReference type="ARBA" id="ARBA00022553"/>
    </source>
</evidence>
<feature type="transmembrane region" description="Helical" evidence="20">
    <location>
        <begin position="107"/>
        <end position="127"/>
    </location>
</feature>
<evidence type="ECO:0000259" key="23">
    <source>
        <dbReference type="PROSITE" id="PS50112"/>
    </source>
</evidence>
<keyword evidence="5 17" id="KW-0597">Phosphoprotein</keyword>
<dbReference type="Pfam" id="PF00072">
    <property type="entry name" value="Response_reg"/>
    <property type="match status" value="2"/>
</dbReference>